<feature type="transmembrane region" description="Helical" evidence="1">
    <location>
        <begin position="462"/>
        <end position="482"/>
    </location>
</feature>
<name>A0A7G6E545_THEFR</name>
<feature type="transmembrane region" description="Helical" evidence="1">
    <location>
        <begin position="144"/>
        <end position="161"/>
    </location>
</feature>
<accession>A0A7G6E545</accession>
<sequence length="507" mass="52879">MGLIENVNTIISLVFTVENILMTFLGVLGGIIIGALPGLTGTMAVALLVPFTFGMDSTSAISMLLGVYCGSTYGGSIAAILVKIPGTAAAIMTTCDGYPMAQRGEAGRAIGISTVASTIGGILSIFVLLFAAPQLAKIAIDFGSPEYFALAVFGLSVIASVSDGSLIKGLMSAVIGILISLIGFDGITGTPRFTFGFDQLNGGIAFIPLMIGLYGMSELLSQVGTITEKRPAIQIISHILPSLKDIKRILKTTLKGTGIGVLIGALPGAGATIAAILSYSEAKRSSKIPESFGTGIPEGIAAPESANNAVTGGALIPMLTLGIPGDGVTAILIGAFMLHNLTPGPLLITQQPTLIGSLFVTLLIANIFMLIIGLFGARVFAKLISMSPTILVPILFVFSFIGSYAVNLNLLDIKVVLVLGLMGFVLQKLEFPIGPVVLGFILGPIAEVHLRQALMLSQLDVSILFSTTITKIIWILTIISLFSKQMIRLINVIINKTKLENTSLNNS</sequence>
<keyword evidence="1" id="KW-1133">Transmembrane helix</keyword>
<keyword evidence="1" id="KW-0472">Membrane</keyword>
<dbReference type="InterPro" id="IPR002823">
    <property type="entry name" value="DUF112_TM"/>
</dbReference>
<dbReference type="EMBL" id="CP045798">
    <property type="protein sequence ID" value="QNB47199.1"/>
    <property type="molecule type" value="Genomic_DNA"/>
</dbReference>
<feature type="transmembrane region" description="Helical" evidence="1">
    <location>
        <begin position="61"/>
        <end position="82"/>
    </location>
</feature>
<keyword evidence="4" id="KW-1185">Reference proteome</keyword>
<feature type="transmembrane region" description="Helical" evidence="1">
    <location>
        <begin position="200"/>
        <end position="217"/>
    </location>
</feature>
<dbReference type="PANTHER" id="PTHR35342">
    <property type="entry name" value="TRICARBOXYLIC TRANSPORT PROTEIN"/>
    <property type="match status" value="1"/>
</dbReference>
<keyword evidence="1" id="KW-0812">Transmembrane</keyword>
<reference evidence="3 4" key="1">
    <citation type="journal article" date="2019" name="Front. Microbiol.">
        <title>Thermoanaerosceptrum fracticalcis gen. nov. sp. nov., a Novel Fumarate-Fermenting Microorganism From a Deep Fractured Carbonate Aquifer of the US Great Basin.</title>
        <authorList>
            <person name="Hamilton-Brehm S.D."/>
            <person name="Stewart L.E."/>
            <person name="Zavarin M."/>
            <person name="Caldwell M."/>
            <person name="Lawson P.A."/>
            <person name="Onstott T.C."/>
            <person name="Grzymski J."/>
            <person name="Neveux I."/>
            <person name="Lollar B.S."/>
            <person name="Russell C.E."/>
            <person name="Moser D.P."/>
        </authorList>
    </citation>
    <scope>NUCLEOTIDE SEQUENCE [LARGE SCALE GENOMIC DNA]</scope>
    <source>
        <strain evidence="3 4">DRI-13</strain>
    </source>
</reference>
<dbReference type="OrthoDB" id="9781349at2"/>
<evidence type="ECO:0000313" key="3">
    <source>
        <dbReference type="EMBL" id="QNB47199.1"/>
    </source>
</evidence>
<dbReference type="KEGG" id="tfr:BR63_13350"/>
<protein>
    <submittedName>
        <fullName evidence="3">C4-dicarboxylate ABC transporter permease</fullName>
    </submittedName>
</protein>
<feature type="transmembrane region" description="Helical" evidence="1">
    <location>
        <begin position="433"/>
        <end position="450"/>
    </location>
</feature>
<gene>
    <name evidence="3" type="ORF">BR63_13350</name>
</gene>
<feature type="transmembrane region" description="Helical" evidence="1">
    <location>
        <begin position="20"/>
        <end position="49"/>
    </location>
</feature>
<feature type="transmembrane region" description="Helical" evidence="1">
    <location>
        <begin position="354"/>
        <end position="376"/>
    </location>
</feature>
<feature type="domain" description="DUF112" evidence="2">
    <location>
        <begin position="20"/>
        <end position="438"/>
    </location>
</feature>
<feature type="transmembrane region" description="Helical" evidence="1">
    <location>
        <begin position="383"/>
        <end position="402"/>
    </location>
</feature>
<feature type="transmembrane region" description="Helical" evidence="1">
    <location>
        <begin position="167"/>
        <end position="188"/>
    </location>
</feature>
<evidence type="ECO:0000259" key="2">
    <source>
        <dbReference type="Pfam" id="PF01970"/>
    </source>
</evidence>
<feature type="transmembrane region" description="Helical" evidence="1">
    <location>
        <begin position="109"/>
        <end position="132"/>
    </location>
</feature>
<evidence type="ECO:0000313" key="4">
    <source>
        <dbReference type="Proteomes" id="UP000515847"/>
    </source>
</evidence>
<feature type="transmembrane region" description="Helical" evidence="1">
    <location>
        <begin position="259"/>
        <end position="279"/>
    </location>
</feature>
<dbReference type="Pfam" id="PF01970">
    <property type="entry name" value="TctA"/>
    <property type="match status" value="1"/>
</dbReference>
<evidence type="ECO:0000256" key="1">
    <source>
        <dbReference type="SAM" id="Phobius"/>
    </source>
</evidence>
<dbReference type="Proteomes" id="UP000515847">
    <property type="component" value="Chromosome"/>
</dbReference>
<proteinExistence type="predicted"/>
<organism evidence="3 4">
    <name type="scientific">Thermanaerosceptrum fracticalcis</name>
    <dbReference type="NCBI Taxonomy" id="1712410"/>
    <lineage>
        <taxon>Bacteria</taxon>
        <taxon>Bacillati</taxon>
        <taxon>Bacillota</taxon>
        <taxon>Clostridia</taxon>
        <taxon>Eubacteriales</taxon>
        <taxon>Peptococcaceae</taxon>
        <taxon>Thermanaerosceptrum</taxon>
    </lineage>
</organism>
<dbReference type="AlphaFoldDB" id="A0A7G6E545"/>
<dbReference type="PANTHER" id="PTHR35342:SF5">
    <property type="entry name" value="TRICARBOXYLIC TRANSPORT PROTEIN"/>
    <property type="match status" value="1"/>
</dbReference>